<gene>
    <name evidence="1" type="ORF">GCM10007940_24900</name>
</gene>
<evidence type="ECO:0000313" key="1">
    <source>
        <dbReference type="EMBL" id="GLR17875.1"/>
    </source>
</evidence>
<accession>A0AA37SQ38</accession>
<comment type="caution">
    <text evidence="1">The sequence shown here is derived from an EMBL/GenBank/DDBJ whole genome shotgun (WGS) entry which is preliminary data.</text>
</comment>
<protein>
    <recommendedName>
        <fullName evidence="3">DNA-binding protein</fullName>
    </recommendedName>
</protein>
<dbReference type="RefSeq" id="WP_235291555.1">
    <property type="nucleotide sequence ID" value="NZ_BSOH01000014.1"/>
</dbReference>
<reference evidence="1" key="2">
    <citation type="submission" date="2023-01" db="EMBL/GenBank/DDBJ databases">
        <title>Draft genome sequence of Portibacter lacus strain NBRC 108769.</title>
        <authorList>
            <person name="Sun Q."/>
            <person name="Mori K."/>
        </authorList>
    </citation>
    <scope>NUCLEOTIDE SEQUENCE</scope>
    <source>
        <strain evidence="1">NBRC 108769</strain>
    </source>
</reference>
<reference evidence="1" key="1">
    <citation type="journal article" date="2014" name="Int. J. Syst. Evol. Microbiol.">
        <title>Complete genome sequence of Corynebacterium casei LMG S-19264T (=DSM 44701T), isolated from a smear-ripened cheese.</title>
        <authorList>
            <consortium name="US DOE Joint Genome Institute (JGI-PGF)"/>
            <person name="Walter F."/>
            <person name="Albersmeier A."/>
            <person name="Kalinowski J."/>
            <person name="Ruckert C."/>
        </authorList>
    </citation>
    <scope>NUCLEOTIDE SEQUENCE</scope>
    <source>
        <strain evidence="1">NBRC 108769</strain>
    </source>
</reference>
<proteinExistence type="predicted"/>
<dbReference type="EMBL" id="BSOH01000014">
    <property type="protein sequence ID" value="GLR17875.1"/>
    <property type="molecule type" value="Genomic_DNA"/>
</dbReference>
<dbReference type="Proteomes" id="UP001156666">
    <property type="component" value="Unassembled WGS sequence"/>
</dbReference>
<evidence type="ECO:0000313" key="2">
    <source>
        <dbReference type="Proteomes" id="UP001156666"/>
    </source>
</evidence>
<evidence type="ECO:0008006" key="3">
    <source>
        <dbReference type="Google" id="ProtNLM"/>
    </source>
</evidence>
<dbReference type="AlphaFoldDB" id="A0AA37SQ38"/>
<keyword evidence="2" id="KW-1185">Reference proteome</keyword>
<name>A0AA37SQ38_9BACT</name>
<organism evidence="1 2">
    <name type="scientific">Portibacter lacus</name>
    <dbReference type="NCBI Taxonomy" id="1099794"/>
    <lineage>
        <taxon>Bacteria</taxon>
        <taxon>Pseudomonadati</taxon>
        <taxon>Bacteroidota</taxon>
        <taxon>Saprospiria</taxon>
        <taxon>Saprospirales</taxon>
        <taxon>Haliscomenobacteraceae</taxon>
        <taxon>Portibacter</taxon>
    </lineage>
</organism>
<sequence length="71" mass="8330">MTNHEITFSPFKTRTRLAKELKVTPHFLKQKLSEKGITVPPRKQLDIKQQRAIYLCIVGKHIIKNTPYENL</sequence>